<dbReference type="PANTHER" id="PTHR43201">
    <property type="entry name" value="ACYL-COA SYNTHETASE"/>
    <property type="match status" value="1"/>
</dbReference>
<sequence>MTFETILTPEQTERFMASGDWRNKTLTDFLDEAAAATPEKTASVDARRSVSYAELKQQVDRCALGLLELGVSPGDVVSIQLPNWIEWLVVHYAAVRIGAITNPLIPVYRDREIGFMMERSQAKVLVIPSSFRGFDFPAMIERLRPKLPSLEHVLVVDAGEELAEGFHSWEEFMATAWEERRDPAELPALRPDPNALSLLIFTSGTTGQPKGVMHTHNTLVAGSVPWPDKLGMDQQSVIHMASTFAHLTGYLYGVSLPLQLGATGIFQDVWNAEAFVELVEKHGIAHTSGATPFLHDLLEAPNLASRDVSSLKRFCCMGAPIPRVMVRQAREELPEMSVFGGWGQTECGLVTMGSPSDPVEKIITSDGRALGGMSIRIVDLDGAVLPEDAEGRLQIQGPFLFQGYLGQLDATRELFEGDWFDTGDLGSIDAEGYLKIAGRTKDVIIRGGENIPVAYVENVLYEHPDIDAVAVVAIPHPRLQEIACAAVTLRAGSPEFSFAAMQAFLQEKGVAKPYWPERLEVVSDFPRTPSGKIQKFQLRERFTASELATQSTKDTP</sequence>
<feature type="domain" description="AMP-dependent synthetase/ligase" evidence="3">
    <location>
        <begin position="30"/>
        <end position="405"/>
    </location>
</feature>
<reference evidence="5 6" key="2">
    <citation type="journal article" date="2016" name="J. Biotechnol.">
        <title>Complete genome sequence of Arthrobacter alpinus ERGS4:06, a yellow pigmented bacterium tolerant to cold and radiations isolated from Sikkim Himalaya.</title>
        <authorList>
            <person name="Kumar R."/>
            <person name="Singh D."/>
            <person name="Swarnkar M.K."/>
            <person name="Singh A.K."/>
            <person name="Kumar S."/>
        </authorList>
    </citation>
    <scope>NUCLEOTIDE SEQUENCE [LARGE SCALE GENOMIC DNA]</scope>
    <source>
        <strain evidence="5 6">ERGS4:06</strain>
    </source>
</reference>
<dbReference type="PANTHER" id="PTHR43201:SF5">
    <property type="entry name" value="MEDIUM-CHAIN ACYL-COA LIGASE ACSF2, MITOCHONDRIAL"/>
    <property type="match status" value="1"/>
</dbReference>
<evidence type="ECO:0000259" key="4">
    <source>
        <dbReference type="Pfam" id="PF13193"/>
    </source>
</evidence>
<dbReference type="Gene3D" id="3.30.300.30">
    <property type="match status" value="1"/>
</dbReference>
<dbReference type="InterPro" id="IPR025110">
    <property type="entry name" value="AMP-bd_C"/>
</dbReference>
<dbReference type="InterPro" id="IPR020845">
    <property type="entry name" value="AMP-binding_CS"/>
</dbReference>
<organism evidence="5 6">
    <name type="scientific">Arthrobacter alpinus</name>
    <dbReference type="NCBI Taxonomy" id="656366"/>
    <lineage>
        <taxon>Bacteria</taxon>
        <taxon>Bacillati</taxon>
        <taxon>Actinomycetota</taxon>
        <taxon>Actinomycetes</taxon>
        <taxon>Micrococcales</taxon>
        <taxon>Micrococcaceae</taxon>
        <taxon>Arthrobacter</taxon>
    </lineage>
</organism>
<dbReference type="InterPro" id="IPR045851">
    <property type="entry name" value="AMP-bd_C_sf"/>
</dbReference>
<reference evidence="6" key="1">
    <citation type="submission" date="2015-11" db="EMBL/GenBank/DDBJ databases">
        <authorList>
            <person name="Kumar R."/>
            <person name="Singh D."/>
            <person name="Swarnkar M.K."/>
            <person name="Singh A.K."/>
            <person name="Kumar S."/>
        </authorList>
    </citation>
    <scope>NUCLEOTIDE SEQUENCE [LARGE SCALE GENOMIC DNA]</scope>
    <source>
        <strain evidence="6">ERGS4:06</strain>
    </source>
</reference>
<evidence type="ECO:0000313" key="6">
    <source>
        <dbReference type="Proteomes" id="UP000059574"/>
    </source>
</evidence>
<dbReference type="Gene3D" id="3.40.50.12780">
    <property type="entry name" value="N-terminal domain of ligase-like"/>
    <property type="match status" value="1"/>
</dbReference>
<evidence type="ECO:0000256" key="2">
    <source>
        <dbReference type="ARBA" id="ARBA00022598"/>
    </source>
</evidence>
<proteinExistence type="inferred from homology"/>
<keyword evidence="2 5" id="KW-0436">Ligase</keyword>
<dbReference type="SUPFAM" id="SSF56801">
    <property type="entry name" value="Acetyl-CoA synthetase-like"/>
    <property type="match status" value="1"/>
</dbReference>
<dbReference type="Pfam" id="PF13193">
    <property type="entry name" value="AMP-binding_C"/>
    <property type="match status" value="1"/>
</dbReference>
<evidence type="ECO:0000313" key="5">
    <source>
        <dbReference type="EMBL" id="ALO67156.1"/>
    </source>
</evidence>
<evidence type="ECO:0000256" key="1">
    <source>
        <dbReference type="ARBA" id="ARBA00006432"/>
    </source>
</evidence>
<dbReference type="RefSeq" id="WP_062289393.1">
    <property type="nucleotide sequence ID" value="NZ_CP013200.1"/>
</dbReference>
<dbReference type="EMBL" id="CP013200">
    <property type="protein sequence ID" value="ALO67156.1"/>
    <property type="molecule type" value="Genomic_DNA"/>
</dbReference>
<protein>
    <submittedName>
        <fullName evidence="5">Cyclohexanecarboxylate-CoA ligase</fullName>
    </submittedName>
</protein>
<dbReference type="GO" id="GO:0006631">
    <property type="term" value="P:fatty acid metabolic process"/>
    <property type="evidence" value="ECO:0007669"/>
    <property type="project" value="TreeGrafter"/>
</dbReference>
<gene>
    <name evidence="5" type="ORF">AS189_12385</name>
</gene>
<dbReference type="InterPro" id="IPR042099">
    <property type="entry name" value="ANL_N_sf"/>
</dbReference>
<dbReference type="Pfam" id="PF00501">
    <property type="entry name" value="AMP-binding"/>
    <property type="match status" value="1"/>
</dbReference>
<accession>A0A0S2M0D9</accession>
<name>A0A0S2M0D9_9MICC</name>
<dbReference type="AlphaFoldDB" id="A0A0S2M0D9"/>
<dbReference type="InterPro" id="IPR000873">
    <property type="entry name" value="AMP-dep_synth/lig_dom"/>
</dbReference>
<evidence type="ECO:0000259" key="3">
    <source>
        <dbReference type="Pfam" id="PF00501"/>
    </source>
</evidence>
<dbReference type="PROSITE" id="PS00455">
    <property type="entry name" value="AMP_BINDING"/>
    <property type="match status" value="1"/>
</dbReference>
<dbReference type="Proteomes" id="UP000059574">
    <property type="component" value="Chromosome"/>
</dbReference>
<dbReference type="GO" id="GO:0031956">
    <property type="term" value="F:medium-chain fatty acid-CoA ligase activity"/>
    <property type="evidence" value="ECO:0007669"/>
    <property type="project" value="TreeGrafter"/>
</dbReference>
<dbReference type="OrthoDB" id="9803968at2"/>
<feature type="domain" description="AMP-binding enzyme C-terminal" evidence="4">
    <location>
        <begin position="456"/>
        <end position="532"/>
    </location>
</feature>
<comment type="similarity">
    <text evidence="1">Belongs to the ATP-dependent AMP-binding enzyme family.</text>
</comment>